<organism evidence="1 2">
    <name type="scientific">Teratosphaeria nubilosa</name>
    <dbReference type="NCBI Taxonomy" id="161662"/>
    <lineage>
        <taxon>Eukaryota</taxon>
        <taxon>Fungi</taxon>
        <taxon>Dikarya</taxon>
        <taxon>Ascomycota</taxon>
        <taxon>Pezizomycotina</taxon>
        <taxon>Dothideomycetes</taxon>
        <taxon>Dothideomycetidae</taxon>
        <taxon>Mycosphaerellales</taxon>
        <taxon>Teratosphaeriaceae</taxon>
        <taxon>Teratosphaeria</taxon>
    </lineage>
</organism>
<dbReference type="AlphaFoldDB" id="A0A6G1LC61"/>
<accession>A0A6G1LC61</accession>
<evidence type="ECO:0000313" key="1">
    <source>
        <dbReference type="EMBL" id="KAF2770159.1"/>
    </source>
</evidence>
<dbReference type="Proteomes" id="UP000799436">
    <property type="component" value="Unassembled WGS sequence"/>
</dbReference>
<evidence type="ECO:0000313" key="2">
    <source>
        <dbReference type="Proteomes" id="UP000799436"/>
    </source>
</evidence>
<sequence>MGSSEHVHGLVLRLVNFADLEPDEKRLIHLPKTPTNSTATTLTVNGKAFEAIQARSFEVYQLWRTSRETLCLRDWTVLAEVYALSNAFHHEAFADAVIDAAWDFAGAEAEDDDFERFAAEIYWATSGYHEHRYRTLVQEIRQQLDLRVEDFDGLSADNTDARWEESSWACFTNDFKINIRASMNPDPACQFHAHAQAQSCPAALPDLEIARATALLNVGDDDCVPNDSTSPHETH</sequence>
<name>A0A6G1LC61_9PEZI</name>
<reference evidence="1" key="1">
    <citation type="journal article" date="2020" name="Stud. Mycol.">
        <title>101 Dothideomycetes genomes: a test case for predicting lifestyles and emergence of pathogens.</title>
        <authorList>
            <person name="Haridas S."/>
            <person name="Albert R."/>
            <person name="Binder M."/>
            <person name="Bloem J."/>
            <person name="Labutti K."/>
            <person name="Salamov A."/>
            <person name="Andreopoulos B."/>
            <person name="Baker S."/>
            <person name="Barry K."/>
            <person name="Bills G."/>
            <person name="Bluhm B."/>
            <person name="Cannon C."/>
            <person name="Castanera R."/>
            <person name="Culley D."/>
            <person name="Daum C."/>
            <person name="Ezra D."/>
            <person name="Gonzalez J."/>
            <person name="Henrissat B."/>
            <person name="Kuo A."/>
            <person name="Liang C."/>
            <person name="Lipzen A."/>
            <person name="Lutzoni F."/>
            <person name="Magnuson J."/>
            <person name="Mondo S."/>
            <person name="Nolan M."/>
            <person name="Ohm R."/>
            <person name="Pangilinan J."/>
            <person name="Park H.-J."/>
            <person name="Ramirez L."/>
            <person name="Alfaro M."/>
            <person name="Sun H."/>
            <person name="Tritt A."/>
            <person name="Yoshinaga Y."/>
            <person name="Zwiers L.-H."/>
            <person name="Turgeon B."/>
            <person name="Goodwin S."/>
            <person name="Spatafora J."/>
            <person name="Crous P."/>
            <person name="Grigoriev I."/>
        </authorList>
    </citation>
    <scope>NUCLEOTIDE SEQUENCE</scope>
    <source>
        <strain evidence="1">CBS 116005</strain>
    </source>
</reference>
<gene>
    <name evidence="1" type="ORF">EJ03DRAFT_350732</name>
</gene>
<protein>
    <submittedName>
        <fullName evidence="1">Uncharacterized protein</fullName>
    </submittedName>
</protein>
<dbReference type="EMBL" id="ML995828">
    <property type="protein sequence ID" value="KAF2770159.1"/>
    <property type="molecule type" value="Genomic_DNA"/>
</dbReference>
<proteinExistence type="predicted"/>
<keyword evidence="2" id="KW-1185">Reference proteome</keyword>